<dbReference type="PANTHER" id="PTHR17985">
    <property type="entry name" value="SER/THR-RICH PROTEIN T10 IN DGCR REGION"/>
    <property type="match status" value="1"/>
</dbReference>
<dbReference type="RefSeq" id="WP_186869222.1">
    <property type="nucleotide sequence ID" value="NZ_JACOOL010000004.1"/>
</dbReference>
<accession>A0A923L4Z5</accession>
<gene>
    <name evidence="1" type="ORF">H8S33_06700</name>
</gene>
<comment type="caution">
    <text evidence="1">The sequence shown here is derived from an EMBL/GenBank/DDBJ whole genome shotgun (WGS) entry which is preliminary data.</text>
</comment>
<reference evidence="1" key="1">
    <citation type="submission" date="2020-08" db="EMBL/GenBank/DDBJ databases">
        <title>Genome public.</title>
        <authorList>
            <person name="Liu C."/>
            <person name="Sun Q."/>
        </authorList>
    </citation>
    <scope>NUCLEOTIDE SEQUENCE</scope>
    <source>
        <strain evidence="1">BX22</strain>
    </source>
</reference>
<dbReference type="Pfam" id="PF05742">
    <property type="entry name" value="TANGO2"/>
    <property type="match status" value="1"/>
</dbReference>
<protein>
    <submittedName>
        <fullName evidence="1">NRDE family protein</fullName>
    </submittedName>
</protein>
<dbReference type="EMBL" id="JACOOL010000004">
    <property type="protein sequence ID" value="MBC5636511.1"/>
    <property type="molecule type" value="Genomic_DNA"/>
</dbReference>
<dbReference type="InterPro" id="IPR008551">
    <property type="entry name" value="TANGO2"/>
</dbReference>
<dbReference type="Proteomes" id="UP000637359">
    <property type="component" value="Unassembled WGS sequence"/>
</dbReference>
<proteinExistence type="predicted"/>
<sequence>MCLILFQLHEHPTYKLVLAANRDESYERPTLPAHYWEDQPNVLAGRDLVQMGTWLGISRNGRIAALTNYRDPAHMNPGKTSRGHIVSNYLTGDESSHDYVNKLRHKKDDFVGFNVLVGDGDQLAYYNNIEDQITSLSPGVHGLSNHFLNTPWPKVEKGKKRLHHYLKQTEVVQTNDLFQILADAEEAEESMLPNTGIGLELEKKLSPMFINIPGYGTRCSTVLTIDYDNRVSFSERTFQAGEFIDEVHVQFQINS</sequence>
<evidence type="ECO:0000313" key="1">
    <source>
        <dbReference type="EMBL" id="MBC5636511.1"/>
    </source>
</evidence>
<dbReference type="AlphaFoldDB" id="A0A923L4Z5"/>
<organism evidence="1 2">
    <name type="scientific">Ornithinibacillus hominis</name>
    <dbReference type="NCBI Taxonomy" id="2763055"/>
    <lineage>
        <taxon>Bacteria</taxon>
        <taxon>Bacillati</taxon>
        <taxon>Bacillota</taxon>
        <taxon>Bacilli</taxon>
        <taxon>Bacillales</taxon>
        <taxon>Bacillaceae</taxon>
        <taxon>Ornithinibacillus</taxon>
    </lineage>
</organism>
<keyword evidence="2" id="KW-1185">Reference proteome</keyword>
<name>A0A923L4Z5_9BACI</name>
<evidence type="ECO:0000313" key="2">
    <source>
        <dbReference type="Proteomes" id="UP000637359"/>
    </source>
</evidence>
<dbReference type="PANTHER" id="PTHR17985:SF8">
    <property type="entry name" value="TRANSPORT AND GOLGI ORGANIZATION PROTEIN 2 HOMOLOG"/>
    <property type="match status" value="1"/>
</dbReference>